<name>N9KIH3_ACIBA</name>
<protein>
    <submittedName>
        <fullName evidence="1">Uncharacterized protein</fullName>
    </submittedName>
</protein>
<dbReference type="PATRIC" id="fig|1217629.3.peg.3017"/>
<dbReference type="AlphaFoldDB" id="N9KIH3"/>
<organism evidence="1 2">
    <name type="scientific">Acinetobacter baumannii NIPH 80</name>
    <dbReference type="NCBI Taxonomy" id="1217629"/>
    <lineage>
        <taxon>Bacteria</taxon>
        <taxon>Pseudomonadati</taxon>
        <taxon>Pseudomonadota</taxon>
        <taxon>Gammaproteobacteria</taxon>
        <taxon>Moraxellales</taxon>
        <taxon>Moraxellaceae</taxon>
        <taxon>Acinetobacter</taxon>
        <taxon>Acinetobacter calcoaceticus/baumannii complex</taxon>
    </lineage>
</organism>
<gene>
    <name evidence="1" type="ORF">F913_03106</name>
</gene>
<dbReference type="EMBL" id="APRE01000067">
    <property type="protein sequence ID" value="ENW68305.1"/>
    <property type="molecule type" value="Genomic_DNA"/>
</dbReference>
<evidence type="ECO:0000313" key="1">
    <source>
        <dbReference type="EMBL" id="ENW68305.1"/>
    </source>
</evidence>
<accession>N9KIH3</accession>
<proteinExistence type="predicted"/>
<sequence>MVAIVSGNGLGLFNSSLNQLGKRGVQGNASFGQARIEDYINIAEGNLVIRQQGYNLAATGQDIQSVLTYNSKGLLNNNAQWSGEWSRRLSLVGNLNEAGSKIIVTAEDGHEVTFNFESDDETCFYFPYNWKIEKPRSFFKDIYYLMFTNWGEEVINAGYKISPPNEIL</sequence>
<evidence type="ECO:0000313" key="2">
    <source>
        <dbReference type="Proteomes" id="UP000013021"/>
    </source>
</evidence>
<dbReference type="Proteomes" id="UP000013021">
    <property type="component" value="Unassembled WGS sequence"/>
</dbReference>
<dbReference type="HOGENOM" id="CLU_1583008_0_0_6"/>
<dbReference type="RefSeq" id="WP_005139783.1">
    <property type="nucleotide sequence ID" value="NZ_KB849947.1"/>
</dbReference>
<comment type="caution">
    <text evidence="1">The sequence shown here is derived from an EMBL/GenBank/DDBJ whole genome shotgun (WGS) entry which is preliminary data.</text>
</comment>
<reference evidence="1 2" key="1">
    <citation type="submission" date="2013-02" db="EMBL/GenBank/DDBJ databases">
        <title>The Genome Sequence of Acinetobacter baumannii NIPH 80.</title>
        <authorList>
            <consortium name="The Broad Institute Genome Sequencing Platform"/>
            <consortium name="The Broad Institute Genome Sequencing Center for Infectious Disease"/>
            <person name="Cerqueira G."/>
            <person name="Feldgarden M."/>
            <person name="Courvalin P."/>
            <person name="Perichon B."/>
            <person name="Grillot-Courvalin C."/>
            <person name="Clermont D."/>
            <person name="Rocha E."/>
            <person name="Yoon E.-J."/>
            <person name="Nemec A."/>
            <person name="Walker B."/>
            <person name="Young S.K."/>
            <person name="Zeng Q."/>
            <person name="Gargeya S."/>
            <person name="Fitzgerald M."/>
            <person name="Haas B."/>
            <person name="Abouelleil A."/>
            <person name="Alvarado L."/>
            <person name="Arachchi H.M."/>
            <person name="Berlin A.M."/>
            <person name="Chapman S.B."/>
            <person name="Dewar J."/>
            <person name="Goldberg J."/>
            <person name="Griggs A."/>
            <person name="Gujja S."/>
            <person name="Hansen M."/>
            <person name="Howarth C."/>
            <person name="Imamovic A."/>
            <person name="Larimer J."/>
            <person name="McCowan C."/>
            <person name="Murphy C."/>
            <person name="Neiman D."/>
            <person name="Pearson M."/>
            <person name="Priest M."/>
            <person name="Roberts A."/>
            <person name="Saif S."/>
            <person name="Shea T."/>
            <person name="Sisk P."/>
            <person name="Sykes S."/>
            <person name="Wortman J."/>
            <person name="Nusbaum C."/>
            <person name="Birren B."/>
        </authorList>
    </citation>
    <scope>NUCLEOTIDE SEQUENCE [LARGE SCALE GENOMIC DNA]</scope>
    <source>
        <strain evidence="1 2">NIPH 80</strain>
    </source>
</reference>